<accession>A0A1H4IS04</accession>
<organism evidence="3 4">
    <name type="scientific">Paramicrobacterium humi</name>
    <dbReference type="NCBI Taxonomy" id="640635"/>
    <lineage>
        <taxon>Bacteria</taxon>
        <taxon>Bacillati</taxon>
        <taxon>Actinomycetota</taxon>
        <taxon>Actinomycetes</taxon>
        <taxon>Micrococcales</taxon>
        <taxon>Microbacteriaceae</taxon>
        <taxon>Paramicrobacterium</taxon>
    </lineage>
</organism>
<dbReference type="Gene3D" id="3.40.50.12090">
    <property type="match status" value="1"/>
</dbReference>
<evidence type="ECO:0000313" key="3">
    <source>
        <dbReference type="EMBL" id="SEB36773.1"/>
    </source>
</evidence>
<keyword evidence="1" id="KW-0732">Signal</keyword>
<dbReference type="GO" id="GO:0030655">
    <property type="term" value="P:beta-lactam antibiotic catabolic process"/>
    <property type="evidence" value="ECO:0007669"/>
    <property type="project" value="InterPro"/>
</dbReference>
<dbReference type="EMBL" id="FNRY01000001">
    <property type="protein sequence ID" value="SEB36773.1"/>
    <property type="molecule type" value="Genomic_DNA"/>
</dbReference>
<dbReference type="PANTHER" id="PTHR30032">
    <property type="entry name" value="N-ACETYLMURAMOYL-L-ALANINE AMIDASE-RELATED"/>
    <property type="match status" value="1"/>
</dbReference>
<reference evidence="3 4" key="1">
    <citation type="submission" date="2016-10" db="EMBL/GenBank/DDBJ databases">
        <authorList>
            <person name="de Groot N.N."/>
        </authorList>
    </citation>
    <scope>NUCLEOTIDE SEQUENCE [LARGE SCALE GENOMIC DNA]</scope>
    <source>
        <strain evidence="3 4">DSM 21799</strain>
    </source>
</reference>
<dbReference type="InterPro" id="IPR012338">
    <property type="entry name" value="Beta-lactam/transpept-like"/>
</dbReference>
<dbReference type="Pfam" id="PF13354">
    <property type="entry name" value="Beta-lactamase2"/>
    <property type="match status" value="1"/>
</dbReference>
<feature type="signal peptide" evidence="1">
    <location>
        <begin position="1"/>
        <end position="31"/>
    </location>
</feature>
<dbReference type="PANTHER" id="PTHR30032:SF8">
    <property type="entry name" value="GERMINATION-SPECIFIC N-ACETYLMURAMOYL-L-ALANINE AMIDASE"/>
    <property type="match status" value="1"/>
</dbReference>
<evidence type="ECO:0000256" key="1">
    <source>
        <dbReference type="SAM" id="SignalP"/>
    </source>
</evidence>
<dbReference type="Proteomes" id="UP000199183">
    <property type="component" value="Unassembled WGS sequence"/>
</dbReference>
<dbReference type="GO" id="GO:0008800">
    <property type="term" value="F:beta-lactamase activity"/>
    <property type="evidence" value="ECO:0007669"/>
    <property type="project" value="InterPro"/>
</dbReference>
<evidence type="ECO:0000313" key="4">
    <source>
        <dbReference type="Proteomes" id="UP000199183"/>
    </source>
</evidence>
<name>A0A1H4IS04_9MICO</name>
<dbReference type="InterPro" id="IPR051922">
    <property type="entry name" value="Bact_Sporulation_Assoc"/>
</dbReference>
<gene>
    <name evidence="3" type="ORF">SAMN04489806_0202</name>
</gene>
<feature type="domain" description="Beta-lactamase class A catalytic" evidence="2">
    <location>
        <begin position="371"/>
        <end position="563"/>
    </location>
</feature>
<keyword evidence="4" id="KW-1185">Reference proteome</keyword>
<feature type="chain" id="PRO_5038763400" evidence="1">
    <location>
        <begin position="32"/>
        <end position="655"/>
    </location>
</feature>
<protein>
    <submittedName>
        <fullName evidence="3">Putative cell wall-binding protein</fullName>
    </submittedName>
</protein>
<dbReference type="Gene3D" id="2.30.30.40">
    <property type="entry name" value="SH3 Domains"/>
    <property type="match status" value="1"/>
</dbReference>
<dbReference type="InterPro" id="IPR007253">
    <property type="entry name" value="Cell_wall-bd_2"/>
</dbReference>
<dbReference type="STRING" id="640635.SAMN04489806_0202"/>
<proteinExistence type="predicted"/>
<sequence>MVKRTRFKFLFICSMVVGALLGSMITQVYLAQPADAATQKVDRLQGSDRYATAVAVSKAGYANGAEVAYLASGENYADALSAAPAAALAGGPLLLTRTKSLPASTAAELKRLKPKSVVIVGADGAVSGTVWNAVKKIVPNMKRVGGKDRFETSRLIVESMGATSGAAFIATGWDYPDALAASAAAGARKGFVVLVPGKDKKEPTAVRNLLTKRAVTDIVIAGGTSVVSSGIEASLKGIATVTRAGGGDRYGTAVAVNKASFDAAATRAFVATGSGYADALTGAALAGTLGAPLYTSRSSCIPDAAFADFASRLNVNQVTLLGGTGVLNNSVAQLKTCGSANDAATKKASEEALLKKLNALLPSLKGVHNVTVRELGGLKRTVSVRGGNRDEPASSIKIFALYGALKRIEQGKLYYSTKLPSGYTLAQCMRAMIHVSDNYCHTDLLQLMGNNNLNAQFASEGYTGTHYAGTWKGTYYSYKTSTTNDMTALLQRLYNGMLLNKSNSTYMISLLKEQIYRMSLPSGLPPGVVQASKPGELWISSGMVQTSAAIVYAPKGAYTLAIMGHNGSTDPSLAAISKLVYEHFNGAFSKTASFAVQQMVTAHSAKLRSSAGGSAIATIPAGAYAEVEAGVRLWYHVKVNGKTGYMSSADLKNRY</sequence>
<dbReference type="InterPro" id="IPR045155">
    <property type="entry name" value="Beta-lactam_cat"/>
</dbReference>
<dbReference type="Gene3D" id="3.40.710.10">
    <property type="entry name" value="DD-peptidase/beta-lactamase superfamily"/>
    <property type="match status" value="1"/>
</dbReference>
<dbReference type="AlphaFoldDB" id="A0A1H4IS04"/>
<evidence type="ECO:0000259" key="2">
    <source>
        <dbReference type="Pfam" id="PF13354"/>
    </source>
</evidence>
<dbReference type="Pfam" id="PF04122">
    <property type="entry name" value="CW_binding_2"/>
    <property type="match status" value="3"/>
</dbReference>
<dbReference type="SUPFAM" id="SSF56601">
    <property type="entry name" value="beta-lactamase/transpeptidase-like"/>
    <property type="match status" value="1"/>
</dbReference>